<organism evidence="2 3">
    <name type="scientific">Reticulomyxa filosa</name>
    <dbReference type="NCBI Taxonomy" id="46433"/>
    <lineage>
        <taxon>Eukaryota</taxon>
        <taxon>Sar</taxon>
        <taxon>Rhizaria</taxon>
        <taxon>Retaria</taxon>
        <taxon>Foraminifera</taxon>
        <taxon>Monothalamids</taxon>
        <taxon>Reticulomyxidae</taxon>
        <taxon>Reticulomyxa</taxon>
    </lineage>
</organism>
<accession>X6NRT1</accession>
<dbReference type="AlphaFoldDB" id="X6NRT1"/>
<gene>
    <name evidence="2" type="ORF">RFI_08724</name>
</gene>
<proteinExistence type="predicted"/>
<evidence type="ECO:0000313" key="3">
    <source>
        <dbReference type="Proteomes" id="UP000023152"/>
    </source>
</evidence>
<keyword evidence="3" id="KW-1185">Reference proteome</keyword>
<keyword evidence="1" id="KW-0812">Transmembrane</keyword>
<dbReference type="Proteomes" id="UP000023152">
    <property type="component" value="Unassembled WGS sequence"/>
</dbReference>
<sequence length="156" mass="18537">MTMMKRNIQKIKKKKKREKKDQFHNIVKYKSLYTELDKDYSWNEANEKAHEMVNKMTNNKQQGIVVATNINELEKSDHKLSQSNITFSMMINSNKYIKTKFIIGQYSVSSFIQKTLYLIMPQLMDVFMLLIVLLTDLEIIILLNNMTKQLNIMNNY</sequence>
<feature type="transmembrane region" description="Helical" evidence="1">
    <location>
        <begin position="126"/>
        <end position="143"/>
    </location>
</feature>
<reference evidence="2 3" key="1">
    <citation type="journal article" date="2013" name="Curr. Biol.">
        <title>The Genome of the Foraminiferan Reticulomyxa filosa.</title>
        <authorList>
            <person name="Glockner G."/>
            <person name="Hulsmann N."/>
            <person name="Schleicher M."/>
            <person name="Noegel A.A."/>
            <person name="Eichinger L."/>
            <person name="Gallinger C."/>
            <person name="Pawlowski J."/>
            <person name="Sierra R."/>
            <person name="Euteneuer U."/>
            <person name="Pillet L."/>
            <person name="Moustafa A."/>
            <person name="Platzer M."/>
            <person name="Groth M."/>
            <person name="Szafranski K."/>
            <person name="Schliwa M."/>
        </authorList>
    </citation>
    <scope>NUCLEOTIDE SEQUENCE [LARGE SCALE GENOMIC DNA]</scope>
</reference>
<evidence type="ECO:0000256" key="1">
    <source>
        <dbReference type="SAM" id="Phobius"/>
    </source>
</evidence>
<protein>
    <submittedName>
        <fullName evidence="2">Uncharacterized protein</fullName>
    </submittedName>
</protein>
<keyword evidence="1" id="KW-1133">Transmembrane helix</keyword>
<comment type="caution">
    <text evidence="2">The sequence shown here is derived from an EMBL/GenBank/DDBJ whole genome shotgun (WGS) entry which is preliminary data.</text>
</comment>
<dbReference type="EMBL" id="ASPP01006690">
    <property type="protein sequence ID" value="ETO28404.1"/>
    <property type="molecule type" value="Genomic_DNA"/>
</dbReference>
<keyword evidence="1" id="KW-0472">Membrane</keyword>
<name>X6NRT1_RETFI</name>
<evidence type="ECO:0000313" key="2">
    <source>
        <dbReference type="EMBL" id="ETO28404.1"/>
    </source>
</evidence>